<dbReference type="GO" id="GO:0006508">
    <property type="term" value="P:proteolysis"/>
    <property type="evidence" value="ECO:0007669"/>
    <property type="project" value="UniProtKB-KW"/>
</dbReference>
<comment type="catalytic activity">
    <reaction evidence="2">
        <text>an L-aminoacyl-L-amino acid + H2O = 2 an L-alpha-amino acid</text>
        <dbReference type="Rhea" id="RHEA:48940"/>
        <dbReference type="ChEBI" id="CHEBI:15377"/>
        <dbReference type="ChEBI" id="CHEBI:59869"/>
        <dbReference type="ChEBI" id="CHEBI:77460"/>
        <dbReference type="EC" id="3.4.13.19"/>
    </reaction>
</comment>
<dbReference type="AlphaFoldDB" id="A0A1V6PI70"/>
<dbReference type="STRING" id="69771.A0A1V6PI70"/>
<dbReference type="OrthoDB" id="445695at2759"/>
<evidence type="ECO:0000256" key="2">
    <source>
        <dbReference type="RuleBase" id="RU341113"/>
    </source>
</evidence>
<keyword evidence="2" id="KW-0479">Metal-binding</keyword>
<comment type="cofactor">
    <cofactor evidence="2">
        <name>Zn(2+)</name>
        <dbReference type="ChEBI" id="CHEBI:29105"/>
    </cofactor>
</comment>
<dbReference type="PROSITE" id="PS51365">
    <property type="entry name" value="RENAL_DIPEPTIDASE_2"/>
    <property type="match status" value="1"/>
</dbReference>
<dbReference type="SUPFAM" id="SSF51556">
    <property type="entry name" value="Metallo-dependent hydrolases"/>
    <property type="match status" value="1"/>
</dbReference>
<gene>
    <name evidence="4" type="ORF">PENDEC_c004G06541</name>
</gene>
<evidence type="ECO:0000256" key="3">
    <source>
        <dbReference type="SAM" id="MobiDB-lite"/>
    </source>
</evidence>
<sequence>MEPEPRYRRTIDSARTSPSTLRAMDEKHPQSPRNDAPIQKPKSSWRSWSLVLCVLLAGGWLLWPRCHPARVLSIEDRVHNILTQTPLIDGHDDFPIFIRQFYHNHIHETNFTKSFADGTLDGHVDLPRLKHGYVGGTFWSVYVPCPADWTDFSDENYAASIRMTVEQVDVMKRVQQAYPDVFSTPPNGTTALSAFQEGKIISPLGIEGLHSIGNSFAHLRMFYDMGVSYSTLTHNCHNRYADAALVEQPDGSLRKADPLWHGVSPTGQKLVSEMNRLGMIIDLAHVSEDTMRDVLGSGKTDWTGSRAPVIFSHSSAQALCPHPRNVPDDILELVRQRNSIVMVNFAPDFISCSASDRDDGLPDVDITHATLERVADHIMHIGTVAGFDHVGLGSDFDGIPSVPRGLDDVSKFPALIAELLRRGLSDEGAAKVAGGNLLRVWREVDRVALAMQAEGVLPAED</sequence>
<dbReference type="PANTHER" id="PTHR10443:SF12">
    <property type="entry name" value="DIPEPTIDASE"/>
    <property type="match status" value="1"/>
</dbReference>
<dbReference type="InterPro" id="IPR008257">
    <property type="entry name" value="Pept_M19"/>
</dbReference>
<dbReference type="CDD" id="cd01301">
    <property type="entry name" value="rDP_like"/>
    <property type="match status" value="1"/>
</dbReference>
<organism evidence="4 5">
    <name type="scientific">Penicillium decumbens</name>
    <dbReference type="NCBI Taxonomy" id="69771"/>
    <lineage>
        <taxon>Eukaryota</taxon>
        <taxon>Fungi</taxon>
        <taxon>Dikarya</taxon>
        <taxon>Ascomycota</taxon>
        <taxon>Pezizomycotina</taxon>
        <taxon>Eurotiomycetes</taxon>
        <taxon>Eurotiomycetidae</taxon>
        <taxon>Eurotiales</taxon>
        <taxon>Aspergillaceae</taxon>
        <taxon>Penicillium</taxon>
    </lineage>
</organism>
<reference evidence="5" key="1">
    <citation type="journal article" date="2017" name="Nat. Microbiol.">
        <title>Global analysis of biosynthetic gene clusters reveals vast potential of secondary metabolite production in Penicillium species.</title>
        <authorList>
            <person name="Nielsen J.C."/>
            <person name="Grijseels S."/>
            <person name="Prigent S."/>
            <person name="Ji B."/>
            <person name="Dainat J."/>
            <person name="Nielsen K.F."/>
            <person name="Frisvad J.C."/>
            <person name="Workman M."/>
            <person name="Nielsen J."/>
        </authorList>
    </citation>
    <scope>NUCLEOTIDE SEQUENCE [LARGE SCALE GENOMIC DNA]</scope>
    <source>
        <strain evidence="5">IBT 11843</strain>
    </source>
</reference>
<keyword evidence="1 2" id="KW-0224">Dipeptidase</keyword>
<dbReference type="Proteomes" id="UP000191522">
    <property type="component" value="Unassembled WGS sequence"/>
</dbReference>
<dbReference type="EMBL" id="MDYL01000004">
    <property type="protein sequence ID" value="OQD76709.1"/>
    <property type="molecule type" value="Genomic_DNA"/>
</dbReference>
<keyword evidence="2" id="KW-0645">Protease</keyword>
<dbReference type="OMA" id="CDHPRNI"/>
<evidence type="ECO:0000256" key="1">
    <source>
        <dbReference type="ARBA" id="ARBA00022997"/>
    </source>
</evidence>
<proteinExistence type="inferred from homology"/>
<protein>
    <recommendedName>
        <fullName evidence="2">Dipeptidase</fullName>
        <ecNumber evidence="2">3.4.13.19</ecNumber>
    </recommendedName>
</protein>
<keyword evidence="2" id="KW-0482">Metalloprotease</keyword>
<comment type="similarity">
    <text evidence="2">Belongs to the metallo-dependent hydrolases superfamily. Peptidase M19 family.</text>
</comment>
<dbReference type="Gene3D" id="3.20.20.140">
    <property type="entry name" value="Metal-dependent hydrolases"/>
    <property type="match status" value="1"/>
</dbReference>
<keyword evidence="5" id="KW-1185">Reference proteome</keyword>
<comment type="caution">
    <text evidence="4">The sequence shown here is derived from an EMBL/GenBank/DDBJ whole genome shotgun (WGS) entry which is preliminary data.</text>
</comment>
<dbReference type="PANTHER" id="PTHR10443">
    <property type="entry name" value="MICROSOMAL DIPEPTIDASE"/>
    <property type="match status" value="1"/>
</dbReference>
<dbReference type="GO" id="GO:0070573">
    <property type="term" value="F:metallodipeptidase activity"/>
    <property type="evidence" value="ECO:0007669"/>
    <property type="project" value="InterPro"/>
</dbReference>
<keyword evidence="2" id="KW-0378">Hydrolase</keyword>
<dbReference type="InterPro" id="IPR032466">
    <property type="entry name" value="Metal_Hydrolase"/>
</dbReference>
<name>A0A1V6PI70_PENDC</name>
<accession>A0A1V6PI70</accession>
<dbReference type="GO" id="GO:0046872">
    <property type="term" value="F:metal ion binding"/>
    <property type="evidence" value="ECO:0007669"/>
    <property type="project" value="UniProtKB-UniRule"/>
</dbReference>
<keyword evidence="2" id="KW-0862">Zinc</keyword>
<evidence type="ECO:0000313" key="4">
    <source>
        <dbReference type="EMBL" id="OQD76709.1"/>
    </source>
</evidence>
<feature type="compositionally biased region" description="Basic and acidic residues" evidence="3">
    <location>
        <begin position="1"/>
        <end position="12"/>
    </location>
</feature>
<dbReference type="Pfam" id="PF01244">
    <property type="entry name" value="Peptidase_M19"/>
    <property type="match status" value="1"/>
</dbReference>
<feature type="region of interest" description="Disordered" evidence="3">
    <location>
        <begin position="1"/>
        <end position="41"/>
    </location>
</feature>
<dbReference type="EC" id="3.4.13.19" evidence="2"/>
<evidence type="ECO:0000313" key="5">
    <source>
        <dbReference type="Proteomes" id="UP000191522"/>
    </source>
</evidence>